<organism evidence="2 3">
    <name type="scientific">Paenibacillus sediminis</name>
    <dbReference type="NCBI Taxonomy" id="664909"/>
    <lineage>
        <taxon>Bacteria</taxon>
        <taxon>Bacillati</taxon>
        <taxon>Bacillota</taxon>
        <taxon>Bacilli</taxon>
        <taxon>Bacillales</taxon>
        <taxon>Paenibacillaceae</taxon>
        <taxon>Paenibacillus</taxon>
    </lineage>
</organism>
<name>A0ABS4H534_9BACL</name>
<gene>
    <name evidence="2" type="ORF">J2Z20_002550</name>
</gene>
<feature type="transmembrane region" description="Helical" evidence="1">
    <location>
        <begin position="38"/>
        <end position="58"/>
    </location>
</feature>
<keyword evidence="1" id="KW-0812">Transmembrane</keyword>
<reference evidence="2 3" key="1">
    <citation type="submission" date="2021-03" db="EMBL/GenBank/DDBJ databases">
        <title>Genomic Encyclopedia of Type Strains, Phase IV (KMG-IV): sequencing the most valuable type-strain genomes for metagenomic binning, comparative biology and taxonomic classification.</title>
        <authorList>
            <person name="Goeker M."/>
        </authorList>
    </citation>
    <scope>NUCLEOTIDE SEQUENCE [LARGE SCALE GENOMIC DNA]</scope>
    <source>
        <strain evidence="2 3">DSM 23491</strain>
    </source>
</reference>
<dbReference type="Proteomes" id="UP001519273">
    <property type="component" value="Unassembled WGS sequence"/>
</dbReference>
<comment type="caution">
    <text evidence="2">The sequence shown here is derived from an EMBL/GenBank/DDBJ whole genome shotgun (WGS) entry which is preliminary data.</text>
</comment>
<dbReference type="EMBL" id="JAGGKP010000006">
    <property type="protein sequence ID" value="MBP1937637.1"/>
    <property type="molecule type" value="Genomic_DNA"/>
</dbReference>
<evidence type="ECO:0000313" key="2">
    <source>
        <dbReference type="EMBL" id="MBP1937637.1"/>
    </source>
</evidence>
<keyword evidence="3" id="KW-1185">Reference proteome</keyword>
<keyword evidence="1" id="KW-1133">Transmembrane helix</keyword>
<sequence>MSIIIPLLTITIAAFLIIWCVVYLVLKHSTDSPRIGAYIILGIVVVEVLAIFSQYYLYRDNRSLNYTILLILFVTAISSISYLNSKK</sequence>
<feature type="transmembrane region" description="Helical" evidence="1">
    <location>
        <begin position="64"/>
        <end position="83"/>
    </location>
</feature>
<evidence type="ECO:0000313" key="3">
    <source>
        <dbReference type="Proteomes" id="UP001519273"/>
    </source>
</evidence>
<evidence type="ECO:0000256" key="1">
    <source>
        <dbReference type="SAM" id="Phobius"/>
    </source>
</evidence>
<keyword evidence="1" id="KW-0472">Membrane</keyword>
<protein>
    <submittedName>
        <fullName evidence="2">Membrane protein YphA (DoxX/SURF4 family)</fullName>
    </submittedName>
</protein>
<accession>A0ABS4H534</accession>
<feature type="transmembrane region" description="Helical" evidence="1">
    <location>
        <begin position="6"/>
        <end position="26"/>
    </location>
</feature>
<proteinExistence type="predicted"/>